<dbReference type="AlphaFoldDB" id="S9RHI5"/>
<gene>
    <name evidence="4" type="ORF">SOCG_02722</name>
</gene>
<accession>S9RHI5</accession>
<reference evidence="4 5" key="1">
    <citation type="journal article" date="2011" name="Science">
        <title>Comparative functional genomics of the fission yeasts.</title>
        <authorList>
            <person name="Rhind N."/>
            <person name="Chen Z."/>
            <person name="Yassour M."/>
            <person name="Thompson D.A."/>
            <person name="Haas B.J."/>
            <person name="Habib N."/>
            <person name="Wapinski I."/>
            <person name="Roy S."/>
            <person name="Lin M.F."/>
            <person name="Heiman D.I."/>
            <person name="Young S.K."/>
            <person name="Furuya K."/>
            <person name="Guo Y."/>
            <person name="Pidoux A."/>
            <person name="Chen H.M."/>
            <person name="Robbertse B."/>
            <person name="Goldberg J.M."/>
            <person name="Aoki K."/>
            <person name="Bayne E.H."/>
            <person name="Berlin A.M."/>
            <person name="Desjardins C.A."/>
            <person name="Dobbs E."/>
            <person name="Dukaj L."/>
            <person name="Fan L."/>
            <person name="FitzGerald M.G."/>
            <person name="French C."/>
            <person name="Gujja S."/>
            <person name="Hansen K."/>
            <person name="Keifenheim D."/>
            <person name="Levin J.Z."/>
            <person name="Mosher R.A."/>
            <person name="Mueller C.A."/>
            <person name="Pfiffner J."/>
            <person name="Priest M."/>
            <person name="Russ C."/>
            <person name="Smialowska A."/>
            <person name="Swoboda P."/>
            <person name="Sykes S.M."/>
            <person name="Vaughn M."/>
            <person name="Vengrova S."/>
            <person name="Yoder R."/>
            <person name="Zeng Q."/>
            <person name="Allshire R."/>
            <person name="Baulcombe D."/>
            <person name="Birren B.W."/>
            <person name="Brown W."/>
            <person name="Ekwall K."/>
            <person name="Kellis M."/>
            <person name="Leatherwood J."/>
            <person name="Levin H."/>
            <person name="Margalit H."/>
            <person name="Martienssen R."/>
            <person name="Nieduszynski C.A."/>
            <person name="Spatafora J.W."/>
            <person name="Friedman N."/>
            <person name="Dalgaard J.Z."/>
            <person name="Baumann P."/>
            <person name="Niki H."/>
            <person name="Regev A."/>
            <person name="Nusbaum C."/>
        </authorList>
    </citation>
    <scope>NUCLEOTIDE SEQUENCE [LARGE SCALE GENOMIC DNA]</scope>
    <source>
        <strain evidence="5">yFS286</strain>
    </source>
</reference>
<evidence type="ECO:0000313" key="4">
    <source>
        <dbReference type="EMBL" id="EPX73499.1"/>
    </source>
</evidence>
<dbReference type="SMART" id="SM00248">
    <property type="entry name" value="ANK"/>
    <property type="match status" value="2"/>
</dbReference>
<proteinExistence type="predicted"/>
<dbReference type="eggNOG" id="KOG0504">
    <property type="taxonomic scope" value="Eukaryota"/>
</dbReference>
<name>S9RHI5_SCHOY</name>
<dbReference type="PROSITE" id="PS50297">
    <property type="entry name" value="ANK_REP_REGION"/>
    <property type="match status" value="1"/>
</dbReference>
<keyword evidence="1" id="KW-0677">Repeat</keyword>
<protein>
    <submittedName>
        <fullName evidence="4">Uncharacterized protein</fullName>
    </submittedName>
</protein>
<keyword evidence="5" id="KW-1185">Reference proteome</keyword>
<evidence type="ECO:0000256" key="1">
    <source>
        <dbReference type="ARBA" id="ARBA00022737"/>
    </source>
</evidence>
<dbReference type="RefSeq" id="XP_013016667.1">
    <property type="nucleotide sequence ID" value="XM_013161213.1"/>
</dbReference>
<sequence>MATISPNIWIAASDGNVEIVLKHLQNGVSPNQADDNGYTAMHAAASYGHRDLLEILVKHGGDANVKDQDGETPLFVCEKIEVAQDLIEKYKADACAKSNDGLIAAQVVEENGEFPELASYLYTFSDLEPNNGNMPKDTKLEYAQYVTPQEMDEAAGQPLLDQHRKEEIDRILALKESGVDIDDQLRQVLQGAFSEHFERNVRAREQ</sequence>
<evidence type="ECO:0000256" key="3">
    <source>
        <dbReference type="PROSITE-ProRule" id="PRU00023"/>
    </source>
</evidence>
<dbReference type="OMA" id="PNIWIAA"/>
<dbReference type="PROSITE" id="PS50088">
    <property type="entry name" value="ANK_REPEAT"/>
    <property type="match status" value="1"/>
</dbReference>
<dbReference type="Pfam" id="PF12796">
    <property type="entry name" value="Ank_2"/>
    <property type="match status" value="1"/>
</dbReference>
<dbReference type="OrthoDB" id="19174at2759"/>
<dbReference type="InterPro" id="IPR002110">
    <property type="entry name" value="Ankyrin_rpt"/>
</dbReference>
<dbReference type="EMBL" id="KE503206">
    <property type="protein sequence ID" value="EPX73499.1"/>
    <property type="molecule type" value="Genomic_DNA"/>
</dbReference>
<evidence type="ECO:0000256" key="2">
    <source>
        <dbReference type="ARBA" id="ARBA00023043"/>
    </source>
</evidence>
<dbReference type="Proteomes" id="UP000016088">
    <property type="component" value="Unassembled WGS sequence"/>
</dbReference>
<dbReference type="Gene3D" id="1.25.40.20">
    <property type="entry name" value="Ankyrin repeat-containing domain"/>
    <property type="match status" value="1"/>
</dbReference>
<evidence type="ECO:0000313" key="5">
    <source>
        <dbReference type="Proteomes" id="UP000016088"/>
    </source>
</evidence>
<organism evidence="4 5">
    <name type="scientific">Schizosaccharomyces octosporus (strain yFS286)</name>
    <name type="common">Fission yeast</name>
    <name type="synonym">Octosporomyces octosporus</name>
    <dbReference type="NCBI Taxonomy" id="483514"/>
    <lineage>
        <taxon>Eukaryota</taxon>
        <taxon>Fungi</taxon>
        <taxon>Dikarya</taxon>
        <taxon>Ascomycota</taxon>
        <taxon>Taphrinomycotina</taxon>
        <taxon>Schizosaccharomycetes</taxon>
        <taxon>Schizosaccharomycetales</taxon>
        <taxon>Schizosaccharomycetaceae</taxon>
        <taxon>Schizosaccharomyces</taxon>
    </lineage>
</organism>
<dbReference type="GeneID" id="25031697"/>
<keyword evidence="2 3" id="KW-0040">ANK repeat</keyword>
<dbReference type="VEuPathDB" id="FungiDB:SOCG_02722"/>
<dbReference type="HOGENOM" id="CLU_078327_0_0_1"/>
<dbReference type="InterPro" id="IPR036770">
    <property type="entry name" value="Ankyrin_rpt-contain_sf"/>
</dbReference>
<dbReference type="PANTHER" id="PTHR24171">
    <property type="entry name" value="ANKYRIN REPEAT DOMAIN-CONTAINING PROTEIN 39-RELATED"/>
    <property type="match status" value="1"/>
</dbReference>
<feature type="repeat" description="ANK" evidence="3">
    <location>
        <begin position="36"/>
        <end position="68"/>
    </location>
</feature>
<dbReference type="SUPFAM" id="SSF48403">
    <property type="entry name" value="Ankyrin repeat"/>
    <property type="match status" value="1"/>
</dbReference>